<evidence type="ECO:0000313" key="1">
    <source>
        <dbReference type="EMBL" id="KAJ8880247.1"/>
    </source>
</evidence>
<comment type="caution">
    <text evidence="1">The sequence shown here is derived from an EMBL/GenBank/DDBJ whole genome shotgun (WGS) entry which is preliminary data.</text>
</comment>
<feature type="non-terminal residue" evidence="1">
    <location>
        <position position="138"/>
    </location>
</feature>
<keyword evidence="2" id="KW-1185">Reference proteome</keyword>
<reference evidence="1 2" key="1">
    <citation type="submission" date="2023-02" db="EMBL/GenBank/DDBJ databases">
        <title>LHISI_Scaffold_Assembly.</title>
        <authorList>
            <person name="Stuart O.P."/>
            <person name="Cleave R."/>
            <person name="Magrath M.J.L."/>
            <person name="Mikheyev A.S."/>
        </authorList>
    </citation>
    <scope>NUCLEOTIDE SEQUENCE [LARGE SCALE GENOMIC DNA]</scope>
    <source>
        <strain evidence="1">Daus_M_001</strain>
        <tissue evidence="1">Leg muscle</tissue>
    </source>
</reference>
<dbReference type="EMBL" id="JARBHB010000006">
    <property type="protein sequence ID" value="KAJ8880247.1"/>
    <property type="molecule type" value="Genomic_DNA"/>
</dbReference>
<dbReference type="Proteomes" id="UP001159363">
    <property type="component" value="Chromosome 5"/>
</dbReference>
<evidence type="ECO:0000313" key="2">
    <source>
        <dbReference type="Proteomes" id="UP001159363"/>
    </source>
</evidence>
<accession>A0ABQ9H7G8</accession>
<proteinExistence type="predicted"/>
<gene>
    <name evidence="1" type="ORF">PR048_016713</name>
</gene>
<sequence>MELPRFIFRKKKKKKKKKTNRLRGIATPDAGERLTAEDKFTTRVGYRMLDFFLEELEDRFEVADSFCELFSPVRKTSIHECLHCTPIFFVRFALLLHQQNEYSVNLTCVEVLAKSINEPETKFTGYRTQRGFDFGPHR</sequence>
<protein>
    <submittedName>
        <fullName evidence="1">Uncharacterized protein</fullName>
    </submittedName>
</protein>
<organism evidence="1 2">
    <name type="scientific">Dryococelus australis</name>
    <dbReference type="NCBI Taxonomy" id="614101"/>
    <lineage>
        <taxon>Eukaryota</taxon>
        <taxon>Metazoa</taxon>
        <taxon>Ecdysozoa</taxon>
        <taxon>Arthropoda</taxon>
        <taxon>Hexapoda</taxon>
        <taxon>Insecta</taxon>
        <taxon>Pterygota</taxon>
        <taxon>Neoptera</taxon>
        <taxon>Polyneoptera</taxon>
        <taxon>Phasmatodea</taxon>
        <taxon>Verophasmatodea</taxon>
        <taxon>Anareolatae</taxon>
        <taxon>Phasmatidae</taxon>
        <taxon>Eurycanthinae</taxon>
        <taxon>Dryococelus</taxon>
    </lineage>
</organism>
<name>A0ABQ9H7G8_9NEOP</name>